<evidence type="ECO:0000313" key="2">
    <source>
        <dbReference type="EMBL" id="PLC42722.1"/>
    </source>
</evidence>
<accession>A0A2N4TSM3</accession>
<dbReference type="PANTHER" id="PTHR33121:SF76">
    <property type="entry name" value="SIGNALING PROTEIN"/>
    <property type="match status" value="1"/>
</dbReference>
<dbReference type="CDD" id="cd01948">
    <property type="entry name" value="EAL"/>
    <property type="match status" value="1"/>
</dbReference>
<protein>
    <submittedName>
        <fullName evidence="2">Diguanylate phosphodiesterase</fullName>
    </submittedName>
</protein>
<dbReference type="PROSITE" id="PS50883">
    <property type="entry name" value="EAL"/>
    <property type="match status" value="1"/>
</dbReference>
<dbReference type="PANTHER" id="PTHR33121">
    <property type="entry name" value="CYCLIC DI-GMP PHOSPHODIESTERASE PDEF"/>
    <property type="match status" value="1"/>
</dbReference>
<dbReference type="SUPFAM" id="SSF55781">
    <property type="entry name" value="GAF domain-like"/>
    <property type="match status" value="1"/>
</dbReference>
<feature type="domain" description="EAL" evidence="1">
    <location>
        <begin position="163"/>
        <end position="404"/>
    </location>
</feature>
<comment type="caution">
    <text evidence="2">The sequence shown here is derived from an EMBL/GenBank/DDBJ whole genome shotgun (WGS) entry which is preliminary data.</text>
</comment>
<organism evidence="2 3">
    <name type="scientific">Ralstonia pickettii</name>
    <name type="common">Burkholderia pickettii</name>
    <dbReference type="NCBI Taxonomy" id="329"/>
    <lineage>
        <taxon>Bacteria</taxon>
        <taxon>Pseudomonadati</taxon>
        <taxon>Pseudomonadota</taxon>
        <taxon>Betaproteobacteria</taxon>
        <taxon>Burkholderiales</taxon>
        <taxon>Burkholderiaceae</taxon>
        <taxon>Ralstonia</taxon>
    </lineage>
</organism>
<sequence length="412" mass="45558">MEEFLAGSLIQPHVEAEEVITQIVRTVRTHLRMPYAFVSEFVGSQRVFRYVDSSVDPPPFRPGDADPVAESLCIRVAKGRLPTLIHDATRLPDCDLTTTRSIRVGAHISVPIERADGSVFGMFCCFSDRSDHSLNSRDLELMTAFSRVIGLQIDTHLETTRGAEEKRARVRSVVDSDKLTVVFQPIRSLLDLRLVGLEVLSRFPGGQDRPPYLWFADAWEAGIGEELEMLAIRKGLQALNAYPHAYLAVNASPKTILSGKLDAVFRNIPAERVVLEITEHALVEDYTDLQSALRPLRQNAIRVAIDDAGSGYATMRHIIELKPDIIKLDARLTTDLEYNPTKRALIKAMVTFASEIRCGLVAEGIEHEEQKALLVELGVRTGQGYLLGRPGSLATLGVKETVGALGTPVTQR</sequence>
<dbReference type="Proteomes" id="UP000234456">
    <property type="component" value="Unassembled WGS sequence"/>
</dbReference>
<dbReference type="GO" id="GO:0071111">
    <property type="term" value="F:cyclic-guanylate-specific phosphodiesterase activity"/>
    <property type="evidence" value="ECO:0007669"/>
    <property type="project" value="InterPro"/>
</dbReference>
<dbReference type="InterPro" id="IPR050706">
    <property type="entry name" value="Cyclic-di-GMP_PDE-like"/>
</dbReference>
<evidence type="ECO:0000259" key="1">
    <source>
        <dbReference type="PROSITE" id="PS50883"/>
    </source>
</evidence>
<dbReference type="AlphaFoldDB" id="A0A2N4TSM3"/>
<dbReference type="Pfam" id="PF00563">
    <property type="entry name" value="EAL"/>
    <property type="match status" value="1"/>
</dbReference>
<proteinExistence type="predicted"/>
<dbReference type="RefSeq" id="WP_102065780.1">
    <property type="nucleotide sequence ID" value="NZ_PKQE01000002.1"/>
</dbReference>
<dbReference type="Gene3D" id="3.20.20.450">
    <property type="entry name" value="EAL domain"/>
    <property type="match status" value="1"/>
</dbReference>
<gene>
    <name evidence="2" type="ORF">C0Q88_12330</name>
</gene>
<dbReference type="SMART" id="SM00052">
    <property type="entry name" value="EAL"/>
    <property type="match status" value="1"/>
</dbReference>
<name>A0A2N4TSM3_RALPI</name>
<dbReference type="SMART" id="SM00065">
    <property type="entry name" value="GAF"/>
    <property type="match status" value="1"/>
</dbReference>
<dbReference type="InterPro" id="IPR029016">
    <property type="entry name" value="GAF-like_dom_sf"/>
</dbReference>
<dbReference type="SUPFAM" id="SSF141868">
    <property type="entry name" value="EAL domain-like"/>
    <property type="match status" value="1"/>
</dbReference>
<dbReference type="OrthoDB" id="9813903at2"/>
<dbReference type="Pfam" id="PF01590">
    <property type="entry name" value="GAF"/>
    <property type="match status" value="1"/>
</dbReference>
<dbReference type="InterPro" id="IPR001633">
    <property type="entry name" value="EAL_dom"/>
</dbReference>
<dbReference type="InterPro" id="IPR003018">
    <property type="entry name" value="GAF"/>
</dbReference>
<dbReference type="InterPro" id="IPR035919">
    <property type="entry name" value="EAL_sf"/>
</dbReference>
<dbReference type="Gene3D" id="3.30.450.40">
    <property type="match status" value="1"/>
</dbReference>
<dbReference type="EMBL" id="PKQE01000002">
    <property type="protein sequence ID" value="PLC42722.1"/>
    <property type="molecule type" value="Genomic_DNA"/>
</dbReference>
<reference evidence="2 3" key="1">
    <citation type="submission" date="2017-12" db="EMBL/GenBank/DDBJ databases">
        <title>Draft genome sequence of Ralstonia pickettii 52.</title>
        <authorList>
            <person name="Zheng B."/>
        </authorList>
    </citation>
    <scope>NUCLEOTIDE SEQUENCE [LARGE SCALE GENOMIC DNA]</scope>
    <source>
        <strain evidence="2 3">52</strain>
    </source>
</reference>
<evidence type="ECO:0000313" key="3">
    <source>
        <dbReference type="Proteomes" id="UP000234456"/>
    </source>
</evidence>